<evidence type="ECO:0000313" key="2">
    <source>
        <dbReference type="EMBL" id="KAK1402292.1"/>
    </source>
</evidence>
<dbReference type="InterPro" id="IPR039391">
    <property type="entry name" value="Phytocyanin-like"/>
</dbReference>
<dbReference type="PANTHER" id="PTHR33021:SF339">
    <property type="entry name" value="OS07G0570600 PROTEIN"/>
    <property type="match status" value="1"/>
</dbReference>
<protein>
    <submittedName>
        <fullName evidence="2">Phytocyanin domain-containing protein</fullName>
    </submittedName>
</protein>
<dbReference type="SUPFAM" id="SSF49503">
    <property type="entry name" value="Cupredoxins"/>
    <property type="match status" value="1"/>
</dbReference>
<dbReference type="Proteomes" id="UP001237642">
    <property type="component" value="Unassembled WGS sequence"/>
</dbReference>
<name>A0AAD8JDF4_9APIA</name>
<gene>
    <name evidence="2" type="ORF">POM88_001897</name>
</gene>
<comment type="caution">
    <text evidence="2">The sequence shown here is derived from an EMBL/GenBank/DDBJ whole genome shotgun (WGS) entry which is preliminary data.</text>
</comment>
<feature type="domain" description="Phytocyanin" evidence="1">
    <location>
        <begin position="54"/>
        <end position="148"/>
    </location>
</feature>
<reference evidence="2" key="2">
    <citation type="submission" date="2023-05" db="EMBL/GenBank/DDBJ databases">
        <authorList>
            <person name="Schelkunov M.I."/>
        </authorList>
    </citation>
    <scope>NUCLEOTIDE SEQUENCE</scope>
    <source>
        <strain evidence="2">Hsosn_3</strain>
        <tissue evidence="2">Leaf</tissue>
    </source>
</reference>
<dbReference type="GO" id="GO:0005886">
    <property type="term" value="C:plasma membrane"/>
    <property type="evidence" value="ECO:0007669"/>
    <property type="project" value="TreeGrafter"/>
</dbReference>
<dbReference type="Gene3D" id="2.60.40.420">
    <property type="entry name" value="Cupredoxins - blue copper proteins"/>
    <property type="match status" value="1"/>
</dbReference>
<evidence type="ECO:0000259" key="1">
    <source>
        <dbReference type="PROSITE" id="PS51485"/>
    </source>
</evidence>
<sequence length="148" mass="16470">MTISIKLFIVFSIFLALSFFGIDEAMAGRLLLNAPFQLPSIPNLPFPSFLGFPVVYYVAWDFNIKDWASGKTFHAGDIIVFNYNRNLHNVVTINETKYEEYLNCVVSDKAKVLSTGNDAIILQNGVNYFICGTMGHCTAGMQIAIVTT</sequence>
<dbReference type="AlphaFoldDB" id="A0AAD8JDF4"/>
<organism evidence="2 3">
    <name type="scientific">Heracleum sosnowskyi</name>
    <dbReference type="NCBI Taxonomy" id="360622"/>
    <lineage>
        <taxon>Eukaryota</taxon>
        <taxon>Viridiplantae</taxon>
        <taxon>Streptophyta</taxon>
        <taxon>Embryophyta</taxon>
        <taxon>Tracheophyta</taxon>
        <taxon>Spermatophyta</taxon>
        <taxon>Magnoliopsida</taxon>
        <taxon>eudicotyledons</taxon>
        <taxon>Gunneridae</taxon>
        <taxon>Pentapetalae</taxon>
        <taxon>asterids</taxon>
        <taxon>campanulids</taxon>
        <taxon>Apiales</taxon>
        <taxon>Apiaceae</taxon>
        <taxon>Apioideae</taxon>
        <taxon>apioid superclade</taxon>
        <taxon>Tordylieae</taxon>
        <taxon>Tordyliinae</taxon>
        <taxon>Heracleum</taxon>
    </lineage>
</organism>
<proteinExistence type="predicted"/>
<dbReference type="InterPro" id="IPR003245">
    <property type="entry name" value="Phytocyanin_dom"/>
</dbReference>
<dbReference type="PROSITE" id="PS51485">
    <property type="entry name" value="PHYTOCYANIN"/>
    <property type="match status" value="1"/>
</dbReference>
<reference evidence="2" key="1">
    <citation type="submission" date="2023-02" db="EMBL/GenBank/DDBJ databases">
        <title>Genome of toxic invasive species Heracleum sosnowskyi carries increased number of genes despite the absence of recent whole-genome duplications.</title>
        <authorList>
            <person name="Schelkunov M."/>
            <person name="Shtratnikova V."/>
            <person name="Makarenko M."/>
            <person name="Klepikova A."/>
            <person name="Omelchenko D."/>
            <person name="Novikova G."/>
            <person name="Obukhova E."/>
            <person name="Bogdanov V."/>
            <person name="Penin A."/>
            <person name="Logacheva M."/>
        </authorList>
    </citation>
    <scope>NUCLEOTIDE SEQUENCE</scope>
    <source>
        <strain evidence="2">Hsosn_3</strain>
        <tissue evidence="2">Leaf</tissue>
    </source>
</reference>
<dbReference type="Pfam" id="PF02298">
    <property type="entry name" value="Cu_bind_like"/>
    <property type="match status" value="1"/>
</dbReference>
<accession>A0AAD8JDF4</accession>
<dbReference type="EMBL" id="JAUIZM010000001">
    <property type="protein sequence ID" value="KAK1402292.1"/>
    <property type="molecule type" value="Genomic_DNA"/>
</dbReference>
<evidence type="ECO:0000313" key="3">
    <source>
        <dbReference type="Proteomes" id="UP001237642"/>
    </source>
</evidence>
<dbReference type="InterPro" id="IPR008972">
    <property type="entry name" value="Cupredoxin"/>
</dbReference>
<keyword evidence="3" id="KW-1185">Reference proteome</keyword>
<dbReference type="GO" id="GO:0009055">
    <property type="term" value="F:electron transfer activity"/>
    <property type="evidence" value="ECO:0007669"/>
    <property type="project" value="InterPro"/>
</dbReference>
<dbReference type="PANTHER" id="PTHR33021">
    <property type="entry name" value="BLUE COPPER PROTEIN"/>
    <property type="match status" value="1"/>
</dbReference>